<organism evidence="3 4">
    <name type="scientific">Zostera marina</name>
    <name type="common">Eelgrass</name>
    <dbReference type="NCBI Taxonomy" id="29655"/>
    <lineage>
        <taxon>Eukaryota</taxon>
        <taxon>Viridiplantae</taxon>
        <taxon>Streptophyta</taxon>
        <taxon>Embryophyta</taxon>
        <taxon>Tracheophyta</taxon>
        <taxon>Spermatophyta</taxon>
        <taxon>Magnoliopsida</taxon>
        <taxon>Liliopsida</taxon>
        <taxon>Zosteraceae</taxon>
        <taxon>Zostera</taxon>
    </lineage>
</organism>
<comment type="caution">
    <text evidence="3">The sequence shown here is derived from an EMBL/GenBank/DDBJ whole genome shotgun (WGS) entry which is preliminary data.</text>
</comment>
<dbReference type="PANTHER" id="PTHR36386:SF1">
    <property type="entry name" value="OS06G0683900 PROTEIN"/>
    <property type="match status" value="1"/>
</dbReference>
<evidence type="ECO:0000256" key="1">
    <source>
        <dbReference type="SAM" id="Coils"/>
    </source>
</evidence>
<accession>A0A0K9NK39</accession>
<proteinExistence type="predicted"/>
<evidence type="ECO:0000313" key="4">
    <source>
        <dbReference type="Proteomes" id="UP000036987"/>
    </source>
</evidence>
<dbReference type="OrthoDB" id="1932658at2759"/>
<gene>
    <name evidence="3" type="ORF">ZOSMA_96G00140</name>
</gene>
<dbReference type="OMA" id="WHAHSPA"/>
<dbReference type="EMBL" id="LFYR01002199">
    <property type="protein sequence ID" value="KMZ56340.1"/>
    <property type="molecule type" value="Genomic_DNA"/>
</dbReference>
<evidence type="ECO:0000256" key="2">
    <source>
        <dbReference type="SAM" id="MobiDB-lite"/>
    </source>
</evidence>
<feature type="coiled-coil region" evidence="1">
    <location>
        <begin position="85"/>
        <end position="112"/>
    </location>
</feature>
<keyword evidence="4" id="KW-1185">Reference proteome</keyword>
<name>A0A0K9NK39_ZOSMR</name>
<feature type="compositionally biased region" description="Polar residues" evidence="2">
    <location>
        <begin position="192"/>
        <end position="207"/>
    </location>
</feature>
<keyword evidence="1" id="KW-0175">Coiled coil</keyword>
<feature type="compositionally biased region" description="Polar residues" evidence="2">
    <location>
        <begin position="239"/>
        <end position="255"/>
    </location>
</feature>
<feature type="region of interest" description="Disordered" evidence="2">
    <location>
        <begin position="192"/>
        <end position="328"/>
    </location>
</feature>
<dbReference type="Proteomes" id="UP000036987">
    <property type="component" value="Unassembled WGS sequence"/>
</dbReference>
<sequence length="389" mass="43510">MSCYLQHQNAIDPENMQVWNNAVFDKASPISGGRRLRSVSCSEKENRSPVLPIKETPKSQRVSAKPAMKVHFMIKDEDRTIDLEIEAIEKEIKILSTRLEDLRLEKEERNLKVTMDARRGKIVAARFMDSSNNSSSHSMAMMPTTKKNKKIEEITPAREKFRRRGLSLGPLEITPVKITVNTRRMSCFPTENKISTSRKLQSMSVSPKSRRNPIPKFSELRKGVESFGGGGSKKAVRNHSGTPMTLQPKSLFQNELTKKPLAATTTKRSLKGRPVPSRYGTATTTTQTPERKRRKWSMPDRPIVISASETSEESPEETKYLPPPLVSLPKIRTDGGAAAFKSPRDSGAVKRAGEVIGRRSHFGGIMESTCCQNLSFEEELELHPSSSSS</sequence>
<reference evidence="4" key="1">
    <citation type="journal article" date="2016" name="Nature">
        <title>The genome of the seagrass Zostera marina reveals angiosperm adaptation to the sea.</title>
        <authorList>
            <person name="Olsen J.L."/>
            <person name="Rouze P."/>
            <person name="Verhelst B."/>
            <person name="Lin Y.-C."/>
            <person name="Bayer T."/>
            <person name="Collen J."/>
            <person name="Dattolo E."/>
            <person name="De Paoli E."/>
            <person name="Dittami S."/>
            <person name="Maumus F."/>
            <person name="Michel G."/>
            <person name="Kersting A."/>
            <person name="Lauritano C."/>
            <person name="Lohaus R."/>
            <person name="Toepel M."/>
            <person name="Tonon T."/>
            <person name="Vanneste K."/>
            <person name="Amirebrahimi M."/>
            <person name="Brakel J."/>
            <person name="Bostroem C."/>
            <person name="Chovatia M."/>
            <person name="Grimwood J."/>
            <person name="Jenkins J.W."/>
            <person name="Jueterbock A."/>
            <person name="Mraz A."/>
            <person name="Stam W.T."/>
            <person name="Tice H."/>
            <person name="Bornberg-Bauer E."/>
            <person name="Green P.J."/>
            <person name="Pearson G.A."/>
            <person name="Procaccini G."/>
            <person name="Duarte C.M."/>
            <person name="Schmutz J."/>
            <person name="Reusch T.B.H."/>
            <person name="Van de Peer Y."/>
        </authorList>
    </citation>
    <scope>NUCLEOTIDE SEQUENCE [LARGE SCALE GENOMIC DNA]</scope>
    <source>
        <strain evidence="4">cv. Finnish</strain>
    </source>
</reference>
<protein>
    <submittedName>
        <fullName evidence="3">Uncharacterized protein</fullName>
    </submittedName>
</protein>
<dbReference type="PANTHER" id="PTHR36386">
    <property type="entry name" value="OS06G0683900 PROTEIN"/>
    <property type="match status" value="1"/>
</dbReference>
<dbReference type="AlphaFoldDB" id="A0A0K9NK39"/>
<evidence type="ECO:0000313" key="3">
    <source>
        <dbReference type="EMBL" id="KMZ56340.1"/>
    </source>
</evidence>